<dbReference type="InterPro" id="IPR026092">
    <property type="entry name" value="RAI2/SOBP"/>
</dbReference>
<gene>
    <name evidence="3 4 5 6 7" type="primary">LOC119642315</name>
</gene>
<dbReference type="RefSeq" id="XP_037897358.1">
    <property type="nucleotide sequence ID" value="XM_038041430.1"/>
</dbReference>
<proteinExistence type="predicted"/>
<dbReference type="RefSeq" id="XP_037897357.1">
    <property type="nucleotide sequence ID" value="XM_038041429.1"/>
</dbReference>
<evidence type="ECO:0000313" key="3">
    <source>
        <dbReference type="RefSeq" id="XP_037897356.1"/>
    </source>
</evidence>
<evidence type="ECO:0000256" key="1">
    <source>
        <dbReference type="SAM" id="MobiDB-lite"/>
    </source>
</evidence>
<evidence type="ECO:0000313" key="2">
    <source>
        <dbReference type="Proteomes" id="UP000092443"/>
    </source>
</evidence>
<dbReference type="GeneID" id="119642315"/>
<organism evidence="2 6">
    <name type="scientific">Glossina fuscipes</name>
    <dbReference type="NCBI Taxonomy" id="7396"/>
    <lineage>
        <taxon>Eukaryota</taxon>
        <taxon>Metazoa</taxon>
        <taxon>Ecdysozoa</taxon>
        <taxon>Arthropoda</taxon>
        <taxon>Hexapoda</taxon>
        <taxon>Insecta</taxon>
        <taxon>Pterygota</taxon>
        <taxon>Neoptera</taxon>
        <taxon>Endopterygota</taxon>
        <taxon>Diptera</taxon>
        <taxon>Brachycera</taxon>
        <taxon>Muscomorpha</taxon>
        <taxon>Hippoboscoidea</taxon>
        <taxon>Glossinidae</taxon>
        <taxon>Glossina</taxon>
    </lineage>
</organism>
<dbReference type="Pfam" id="PF15279">
    <property type="entry name" value="SOBP"/>
    <property type="match status" value="1"/>
</dbReference>
<evidence type="ECO:0000313" key="6">
    <source>
        <dbReference type="RefSeq" id="XP_037897359.1"/>
    </source>
</evidence>
<name>A0A9C5ZJG1_9MUSC</name>
<dbReference type="RefSeq" id="XP_037897360.1">
    <property type="nucleotide sequence ID" value="XM_038041432.1"/>
</dbReference>
<dbReference type="KEGG" id="gfs:119642315"/>
<evidence type="ECO:0000313" key="5">
    <source>
        <dbReference type="RefSeq" id="XP_037897358.1"/>
    </source>
</evidence>
<evidence type="ECO:0000313" key="4">
    <source>
        <dbReference type="RefSeq" id="XP_037897357.1"/>
    </source>
</evidence>
<dbReference type="GO" id="GO:0005634">
    <property type="term" value="C:nucleus"/>
    <property type="evidence" value="ECO:0007669"/>
    <property type="project" value="TreeGrafter"/>
</dbReference>
<dbReference type="PANTHER" id="PTHR23186:SF4">
    <property type="entry name" value="GH22790P"/>
    <property type="match status" value="1"/>
</dbReference>
<dbReference type="PANTHER" id="PTHR23186">
    <property type="entry name" value="RETINOIC ACID-INDUCED PROTEIN 2"/>
    <property type="match status" value="1"/>
</dbReference>
<dbReference type="GO" id="GO:0048513">
    <property type="term" value="P:animal organ development"/>
    <property type="evidence" value="ECO:0007669"/>
    <property type="project" value="TreeGrafter"/>
</dbReference>
<dbReference type="RefSeq" id="XP_037897356.1">
    <property type="nucleotide sequence ID" value="XM_038041428.1"/>
</dbReference>
<feature type="region of interest" description="Disordered" evidence="1">
    <location>
        <begin position="1"/>
        <end position="20"/>
    </location>
</feature>
<feature type="region of interest" description="Disordered" evidence="1">
    <location>
        <begin position="707"/>
        <end position="732"/>
    </location>
</feature>
<accession>A0A9C5ZJG1</accession>
<dbReference type="AlphaFoldDB" id="A0A9C5ZJG1"/>
<keyword evidence="2" id="KW-1185">Reference proteome</keyword>
<reference evidence="3 4" key="1">
    <citation type="submission" date="2025-04" db="UniProtKB">
        <authorList>
            <consortium name="RefSeq"/>
        </authorList>
    </citation>
    <scope>IDENTIFICATION</scope>
    <source>
        <tissue evidence="3 4">Whole body pupa</tissue>
    </source>
</reference>
<dbReference type="RefSeq" id="XP_037897359.1">
    <property type="nucleotide sequence ID" value="XM_038041431.1"/>
</dbReference>
<evidence type="ECO:0000313" key="7">
    <source>
        <dbReference type="RefSeq" id="XP_037897360.1"/>
    </source>
</evidence>
<protein>
    <submittedName>
        <fullName evidence="3 4">Sine oculis-binding protein homolog isoform X1</fullName>
    </submittedName>
</protein>
<sequence>MSTKTSISPVGNSASSANSSPCIADCAAAVRIKKELPSDEIKEYAETTMNELLGWYGFDGVDRSDLSPNNLFERLSCNKKVATLLPHQQRREHYQQEIEYLRHQKNSTNNSNSSSISMSCRSYRTTLGDDKSSLCEDDCKSTHPAHRIHKKSSFVAEEKIDFVNCCWCHRPVPDNAPEYLRISDGPRFCSESCFTQSRRASFKKAKTCDWCKHVRNAVNYVDFQDGASQLQFCSDKCLNQYKMQIFCKETQAHLDMNPQLREQGLEAANSGIGLITPDLWLKNCRSRSASPSSTVSLSPVMVTSRSGRSSLSPVRLPLQSKNSLSLSPITEATRKPLISVAPTSKLISKSCNISSIRTPTKHSRKKRPLRSSMLAAQVEDEVKTNCPATPSTKSCLDKAKEQLAQPSISSYSSNNIYYSNESQHGPPSLVQMASGGTQGDAMSMPCLSPVMESHMPKSTVSQKVLPSSGQEKILGKKLESIASPTSGAQLLNDNSSVPHTLTHPNISALNALISTPHPMTIMIPYPVIIPLPIPIPIPLPVVDFYNAHMISGECEKLEAEKAQKSKTEERVDSKLESAEQALDFTQTREPEKKWKQRKEEYRSLVGAGGTDVSKIENPQKILNASSEKTLHCAGNTETMESNETVMTDDSSGNPSDENEVCSDKFTCRKLPKLKITRSRTKRTLMQTKEYECSRPLRKRKRIIDCDFQKMPLKDPNQHESNHYFNENERDNN</sequence>
<dbReference type="Proteomes" id="UP000092443">
    <property type="component" value="Unplaced"/>
</dbReference>